<evidence type="ECO:0000256" key="2">
    <source>
        <dbReference type="SAM" id="SignalP"/>
    </source>
</evidence>
<dbReference type="Pfam" id="PF13517">
    <property type="entry name" value="FG-GAP_3"/>
    <property type="match status" value="1"/>
</dbReference>
<evidence type="ECO:0000313" key="3">
    <source>
        <dbReference type="EMBL" id="KKO46098.1"/>
    </source>
</evidence>
<evidence type="ECO:0008006" key="5">
    <source>
        <dbReference type="Google" id="ProtNLM"/>
    </source>
</evidence>
<keyword evidence="4" id="KW-1185">Reference proteome</keyword>
<proteinExistence type="predicted"/>
<dbReference type="InterPro" id="IPR028994">
    <property type="entry name" value="Integrin_alpha_N"/>
</dbReference>
<dbReference type="PATRIC" id="fig|336831.14.peg.1302"/>
<feature type="signal peptide" evidence="2">
    <location>
        <begin position="1"/>
        <end position="19"/>
    </location>
</feature>
<comment type="caution">
    <text evidence="3">The sequence shown here is derived from an EMBL/GenBank/DDBJ whole genome shotgun (WGS) entry which is preliminary data.</text>
</comment>
<feature type="chain" id="PRO_5005644713" description="VCBS repeat-containing protein" evidence="2">
    <location>
        <begin position="20"/>
        <end position="487"/>
    </location>
</feature>
<dbReference type="EMBL" id="LAHO01000005">
    <property type="protein sequence ID" value="KKO46098.1"/>
    <property type="molecule type" value="Genomic_DNA"/>
</dbReference>
<dbReference type="InterPro" id="IPR013517">
    <property type="entry name" value="FG-GAP"/>
</dbReference>
<sequence>MRATGVVSAIALTVNLVLAAPLQAKEFDKATIMLEHPANGSIVQLNNSNSLLVSGFNQFERWLTKIDLADYSSRLLPLPADVQYFTTATLAQHAKPQLVLLGAAGVYRFDSNTNSNELLFASDSMFRLVDEARLRSRDFSLDLGSGLSDFLLPDFQHYHLYRQQADGSFRHFALPVTARVQTWNNNRADYSARRFYSLDVNGSGLTDLLFVENGRFKVFLQQADGNFSSTPFYPDWPVSLSTEREADQRSDAGRSYGGQSIVSLNDITDLDGDGIPDLVLSREKIADALDRSSSFEVHFGQLTEQGLQFNAQPDTQINIDSVPTDVVIADFNGDGRKDFYIPTTHIGISTIVRVLLRGSANLDIDFYLLDDNRRYPAKADFRQQATIDVSISNLRFDMPLFELANLSADGKKTLVVGEGGRQLRFYEPDASRLFSRRSERLNLDLPRDSSRVRVMDLNGNGKDDILLPFDSLDKEANRNQLQLLLSR</sequence>
<dbReference type="Gene3D" id="2.130.10.130">
    <property type="entry name" value="Integrin alpha, N-terminal"/>
    <property type="match status" value="1"/>
</dbReference>
<dbReference type="RefSeq" id="WP_046556956.1">
    <property type="nucleotide sequence ID" value="NZ_LAHO01000005.1"/>
</dbReference>
<keyword evidence="1 2" id="KW-0732">Signal</keyword>
<dbReference type="AlphaFoldDB" id="A0A0M2VAE7"/>
<evidence type="ECO:0000313" key="4">
    <source>
        <dbReference type="Proteomes" id="UP000034228"/>
    </source>
</evidence>
<accession>A0A0M2VAE7</accession>
<dbReference type="Proteomes" id="UP000034228">
    <property type="component" value="Unassembled WGS sequence"/>
</dbReference>
<gene>
    <name evidence="3" type="ORF">WG68_06990</name>
</gene>
<protein>
    <recommendedName>
        <fullName evidence="5">VCBS repeat-containing protein</fullName>
    </recommendedName>
</protein>
<reference evidence="3 4" key="1">
    <citation type="submission" date="2015-03" db="EMBL/GenBank/DDBJ databases">
        <title>Draft genome sequences of two protease-producing strains of Arsukibacterium isolated from two cold and alkaline environments.</title>
        <authorList>
            <person name="Lylloff J.E."/>
            <person name="Skov L.B."/>
            <person name="Jepsen M."/>
            <person name="Hallin P.F."/>
            <person name="Sorensen S.J."/>
            <person name="Stougaard P."/>
            <person name="Glaring M.A."/>
        </authorList>
    </citation>
    <scope>NUCLEOTIDE SEQUENCE [LARGE SCALE GENOMIC DNA]</scope>
    <source>
        <strain evidence="3 4">GCM72</strain>
    </source>
</reference>
<evidence type="ECO:0000256" key="1">
    <source>
        <dbReference type="ARBA" id="ARBA00022729"/>
    </source>
</evidence>
<name>A0A0M2VAE7_9GAMM</name>
<dbReference type="SUPFAM" id="SSF69318">
    <property type="entry name" value="Integrin alpha N-terminal domain"/>
    <property type="match status" value="1"/>
</dbReference>
<dbReference type="OrthoDB" id="7054769at2"/>
<organism evidence="3 4">
    <name type="scientific">Arsukibacterium ikkense</name>
    <dbReference type="NCBI Taxonomy" id="336831"/>
    <lineage>
        <taxon>Bacteria</taxon>
        <taxon>Pseudomonadati</taxon>
        <taxon>Pseudomonadota</taxon>
        <taxon>Gammaproteobacteria</taxon>
        <taxon>Chromatiales</taxon>
        <taxon>Chromatiaceae</taxon>
        <taxon>Arsukibacterium</taxon>
    </lineage>
</organism>